<evidence type="ECO:0000313" key="3">
    <source>
        <dbReference type="Proteomes" id="UP001476247"/>
    </source>
</evidence>
<feature type="compositionally biased region" description="Polar residues" evidence="1">
    <location>
        <begin position="304"/>
        <end position="319"/>
    </location>
</feature>
<evidence type="ECO:0000256" key="1">
    <source>
        <dbReference type="SAM" id="MobiDB-lite"/>
    </source>
</evidence>
<feature type="region of interest" description="Disordered" evidence="1">
    <location>
        <begin position="304"/>
        <end position="323"/>
    </location>
</feature>
<proteinExistence type="predicted"/>
<evidence type="ECO:0000313" key="2">
    <source>
        <dbReference type="EMBL" id="GAA5798299.1"/>
    </source>
</evidence>
<sequence>MKEHMCNPAASLSSFNLDSLDADDVNPVNVKTEDDYNHPISCSMASTLPYNAGSPEEVSRNGLNNTMDHDYSPKNTMDDDYKLPSQPSNSCQFNQNASLDENNDTKYPLGSLAVDNAMSPIDAMSPLGAMSPTNDYDDDGSNLPPLPSLDNIFGDFDFKTKPLPPPKRKLESEDSTPPANDASSIVSVPTAPTERSPIAPTVRSPIASTVHSPINSTVRSPIDSTVRLPIASNARSSIVPPIRETVDPPVRRDVSPPVRRAVSPLVATFTERTITRPTAHSASTSAAAGAMDQEYDTTNAIDTDDVTANTAPNSTSNDADQPIPKGRYSKIVYAPLVVNPSPQNRTVWSNGVNFKKFKKVCLFFFYCLQSPNAYI</sequence>
<feature type="compositionally biased region" description="Polar residues" evidence="1">
    <location>
        <begin position="175"/>
        <end position="187"/>
    </location>
</feature>
<organism evidence="2 3">
    <name type="scientific">Helicostylum pulchrum</name>
    <dbReference type="NCBI Taxonomy" id="562976"/>
    <lineage>
        <taxon>Eukaryota</taxon>
        <taxon>Fungi</taxon>
        <taxon>Fungi incertae sedis</taxon>
        <taxon>Mucoromycota</taxon>
        <taxon>Mucoromycotina</taxon>
        <taxon>Mucoromycetes</taxon>
        <taxon>Mucorales</taxon>
        <taxon>Mucorineae</taxon>
        <taxon>Mucoraceae</taxon>
        <taxon>Helicostylum</taxon>
    </lineage>
</organism>
<feature type="compositionally biased region" description="Polar residues" evidence="1">
    <location>
        <begin position="85"/>
        <end position="100"/>
    </location>
</feature>
<dbReference type="EMBL" id="BAABUJ010000009">
    <property type="protein sequence ID" value="GAA5798299.1"/>
    <property type="molecule type" value="Genomic_DNA"/>
</dbReference>
<reference evidence="2 3" key="1">
    <citation type="submission" date="2024-04" db="EMBL/GenBank/DDBJ databases">
        <title>genome sequences of Mucor flavus KT1a and Helicostylum pulchrum KT1b strains isolation_sourced from the surface of a dry-aged beef.</title>
        <authorList>
            <person name="Toyotome T."/>
            <person name="Hosono M."/>
            <person name="Torimaru M."/>
            <person name="Fukuda K."/>
            <person name="Mikami N."/>
        </authorList>
    </citation>
    <scope>NUCLEOTIDE SEQUENCE [LARGE SCALE GENOMIC DNA]</scope>
    <source>
        <strain evidence="2 3">KT1b</strain>
    </source>
</reference>
<protein>
    <submittedName>
        <fullName evidence="2">Uncharacterized protein</fullName>
    </submittedName>
</protein>
<name>A0ABP9XU36_9FUNG</name>
<dbReference type="Proteomes" id="UP001476247">
    <property type="component" value="Unassembled WGS sequence"/>
</dbReference>
<feature type="region of interest" description="Disordered" evidence="1">
    <location>
        <begin position="156"/>
        <end position="204"/>
    </location>
</feature>
<keyword evidence="3" id="KW-1185">Reference proteome</keyword>
<gene>
    <name evidence="2" type="ORF">HPULCUR_003700</name>
</gene>
<accession>A0ABP9XU36</accession>
<feature type="compositionally biased region" description="Basic and acidic residues" evidence="1">
    <location>
        <begin position="67"/>
        <end position="82"/>
    </location>
</feature>
<comment type="caution">
    <text evidence="2">The sequence shown here is derived from an EMBL/GenBank/DDBJ whole genome shotgun (WGS) entry which is preliminary data.</text>
</comment>
<feature type="region of interest" description="Disordered" evidence="1">
    <location>
        <begin position="19"/>
        <end position="103"/>
    </location>
</feature>